<dbReference type="PROSITE" id="PS00759">
    <property type="entry name" value="ARGE_DAPE_CPG2_2"/>
    <property type="match status" value="1"/>
</dbReference>
<evidence type="ECO:0000256" key="3">
    <source>
        <dbReference type="ARBA" id="ARBA00022670"/>
    </source>
</evidence>
<dbReference type="Gene3D" id="3.40.630.10">
    <property type="entry name" value="Zn peptidases"/>
    <property type="match status" value="1"/>
</dbReference>
<keyword evidence="7" id="KW-0224">Dipeptidase</keyword>
<dbReference type="InterPro" id="IPR001261">
    <property type="entry name" value="ArgE/DapE_CS"/>
</dbReference>
<dbReference type="Pfam" id="PF01546">
    <property type="entry name" value="Peptidase_M20"/>
    <property type="match status" value="1"/>
</dbReference>
<dbReference type="InterPro" id="IPR010964">
    <property type="entry name" value="M20A_pepV-rel"/>
</dbReference>
<dbReference type="STRING" id="319970.RV00_GL002221"/>
<dbReference type="SUPFAM" id="SSF55031">
    <property type="entry name" value="Bacterial exopeptidase dimerisation domain"/>
    <property type="match status" value="1"/>
</dbReference>
<sequence>MTIDWQKEVEARKDDLLKDLGDLIRINSIRDIEHGTKEEPLGPGPAAALRKVLEFGDRDGFVTKNIENVAGHIEYGDGEEMFGLLGHVDVVPVDDNWDTDPFEPVIKDGKLFARGSADDKGPSIAAYYAMRIIKDLELPISKKIRFIFGTDEESEWVGIHRYMEVEEMPKVGFSPDAQFPIINGEKGILSYEVTFANKADAEAGDFELVSFKSGQRTNMVPGDATAVIKVNAEAKAADLKAAFDAFVEKAGVKGEFAENNGEITLTVIGKAAHAQEPKFGVNSATFLAAFLVDYKLDGNGANYIQTIAEYMHLDYNGKKLNAYTKHDVMGETTSSANLFDYTSTGDKKITINVRHPEGITKDDILANMEEVLKAADVSIAIIGDVKTPHYVPATDPLVKTLLDVYEEHTGLEGHEESIGGGTYGRILENGVAYGAMFPGEENVMHQPNEFMPIDSLFRATAIYADAIYRLVK</sequence>
<evidence type="ECO:0000256" key="5">
    <source>
        <dbReference type="ARBA" id="ARBA00022801"/>
    </source>
</evidence>
<dbReference type="GO" id="GO:0016805">
    <property type="term" value="F:dipeptidase activity"/>
    <property type="evidence" value="ECO:0007669"/>
    <property type="project" value="UniProtKB-KW"/>
</dbReference>
<dbReference type="OrthoDB" id="9761532at2"/>
<evidence type="ECO:0000256" key="1">
    <source>
        <dbReference type="ARBA" id="ARBA00001947"/>
    </source>
</evidence>
<dbReference type="AlphaFoldDB" id="A0A1L8SVE1"/>
<evidence type="ECO:0000313" key="10">
    <source>
        <dbReference type="Proteomes" id="UP000183700"/>
    </source>
</evidence>
<evidence type="ECO:0000256" key="8">
    <source>
        <dbReference type="ARBA" id="ARBA00023049"/>
    </source>
</evidence>
<comment type="cofactor">
    <cofactor evidence="1">
        <name>Zn(2+)</name>
        <dbReference type="ChEBI" id="CHEBI:29105"/>
    </cofactor>
</comment>
<dbReference type="Proteomes" id="UP000183700">
    <property type="component" value="Unassembled WGS sequence"/>
</dbReference>
<organism evidence="9 10">
    <name type="scientific">Enterococcus devriesei</name>
    <dbReference type="NCBI Taxonomy" id="319970"/>
    <lineage>
        <taxon>Bacteria</taxon>
        <taxon>Bacillati</taxon>
        <taxon>Bacillota</taxon>
        <taxon>Bacilli</taxon>
        <taxon>Lactobacillales</taxon>
        <taxon>Enterococcaceae</taxon>
        <taxon>Enterococcus</taxon>
    </lineage>
</organism>
<keyword evidence="3" id="KW-0645">Protease</keyword>
<accession>A0A1L8SVE1</accession>
<comment type="similarity">
    <text evidence="2">Belongs to the peptidase M20A family.</text>
</comment>
<keyword evidence="6" id="KW-0862">Zinc</keyword>
<keyword evidence="4" id="KW-0479">Metal-binding</keyword>
<dbReference type="CDD" id="cd03888">
    <property type="entry name" value="M20_PepV"/>
    <property type="match status" value="1"/>
</dbReference>
<dbReference type="InterPro" id="IPR050072">
    <property type="entry name" value="Peptidase_M20A"/>
</dbReference>
<dbReference type="GO" id="GO:0008270">
    <property type="term" value="F:zinc ion binding"/>
    <property type="evidence" value="ECO:0007669"/>
    <property type="project" value="InterPro"/>
</dbReference>
<keyword evidence="10" id="KW-1185">Reference proteome</keyword>
<comment type="caution">
    <text evidence="9">The sequence shown here is derived from an EMBL/GenBank/DDBJ whole genome shotgun (WGS) entry which is preliminary data.</text>
</comment>
<proteinExistence type="inferred from homology"/>
<dbReference type="GO" id="GO:0008237">
    <property type="term" value="F:metallopeptidase activity"/>
    <property type="evidence" value="ECO:0007669"/>
    <property type="project" value="UniProtKB-KW"/>
</dbReference>
<dbReference type="PANTHER" id="PTHR43808">
    <property type="entry name" value="ACETYLORNITHINE DEACETYLASE"/>
    <property type="match status" value="1"/>
</dbReference>
<dbReference type="InterPro" id="IPR036264">
    <property type="entry name" value="Bact_exopeptidase_dim_dom"/>
</dbReference>
<dbReference type="Gene3D" id="3.30.70.360">
    <property type="match status" value="2"/>
</dbReference>
<evidence type="ECO:0000256" key="2">
    <source>
        <dbReference type="ARBA" id="ARBA00006247"/>
    </source>
</evidence>
<reference evidence="9 10" key="1">
    <citation type="submission" date="2014-12" db="EMBL/GenBank/DDBJ databases">
        <title>Draft genome sequences of 29 type strains of Enterococci.</title>
        <authorList>
            <person name="Zhong Z."/>
            <person name="Sun Z."/>
            <person name="Liu W."/>
            <person name="Zhang W."/>
            <person name="Zhang H."/>
        </authorList>
    </citation>
    <scope>NUCLEOTIDE SEQUENCE [LARGE SCALE GENOMIC DNA]</scope>
    <source>
        <strain evidence="9 10">DSM 22802</strain>
    </source>
</reference>
<dbReference type="NCBIfam" id="TIGR01887">
    <property type="entry name" value="dipeptidaselike"/>
    <property type="match status" value="1"/>
</dbReference>
<evidence type="ECO:0000313" key="9">
    <source>
        <dbReference type="EMBL" id="OJG36077.1"/>
    </source>
</evidence>
<dbReference type="PANTHER" id="PTHR43808:SF31">
    <property type="entry name" value="N-ACETYL-L-CITRULLINE DEACETYLASE"/>
    <property type="match status" value="1"/>
</dbReference>
<dbReference type="RefSeq" id="WP_071862030.1">
    <property type="nucleotide sequence ID" value="NZ_CP151541.1"/>
</dbReference>
<keyword evidence="8" id="KW-0482">Metalloprotease</keyword>
<keyword evidence="5" id="KW-0378">Hydrolase</keyword>
<evidence type="ECO:0000256" key="4">
    <source>
        <dbReference type="ARBA" id="ARBA00022723"/>
    </source>
</evidence>
<gene>
    <name evidence="9" type="ORF">RV00_GL002221</name>
</gene>
<dbReference type="InterPro" id="IPR002933">
    <property type="entry name" value="Peptidase_M20"/>
</dbReference>
<dbReference type="SUPFAM" id="SSF53187">
    <property type="entry name" value="Zn-dependent exopeptidases"/>
    <property type="match status" value="1"/>
</dbReference>
<name>A0A1L8SVE1_9ENTE</name>
<dbReference type="GO" id="GO:0006508">
    <property type="term" value="P:proteolysis"/>
    <property type="evidence" value="ECO:0007669"/>
    <property type="project" value="UniProtKB-KW"/>
</dbReference>
<dbReference type="EMBL" id="JXKM01000004">
    <property type="protein sequence ID" value="OJG36077.1"/>
    <property type="molecule type" value="Genomic_DNA"/>
</dbReference>
<evidence type="ECO:0000256" key="7">
    <source>
        <dbReference type="ARBA" id="ARBA00022997"/>
    </source>
</evidence>
<dbReference type="NCBIfam" id="NF005591">
    <property type="entry name" value="PRK07318.1"/>
    <property type="match status" value="1"/>
</dbReference>
<protein>
    <submittedName>
        <fullName evidence="9">Dipeptidase PepV</fullName>
    </submittedName>
</protein>
<dbReference type="GO" id="GO:0006526">
    <property type="term" value="P:L-arginine biosynthetic process"/>
    <property type="evidence" value="ECO:0007669"/>
    <property type="project" value="TreeGrafter"/>
</dbReference>
<evidence type="ECO:0000256" key="6">
    <source>
        <dbReference type="ARBA" id="ARBA00022833"/>
    </source>
</evidence>
<dbReference type="GO" id="GO:0008777">
    <property type="term" value="F:acetylornithine deacetylase activity"/>
    <property type="evidence" value="ECO:0007669"/>
    <property type="project" value="TreeGrafter"/>
</dbReference>